<dbReference type="PANTHER" id="PTHR35794">
    <property type="entry name" value="CELL DIVISION PROTEIN DIVIVA"/>
    <property type="match status" value="1"/>
</dbReference>
<sequence>MAGFDARQHTPAHPAPLLGAQDLRQVAFHRPPPGQPGYDEAQVDAFLDRIEDTLLGRDDVTEDDVRRARFRPARPGYHAAEVDAFMDLVADTLGSTPQRRQATAPAQGAHATSTGMRPAAPRLTPQDVRGVRFHKPRPGNRGYHEGEIDAFLDRIENTLAGRDTLTALEVQEQQFSHAPPGRIGYDEDDVDTFLDLVVVTLERTPPPVGPAVRPPARTPSGRIPPPASRPIAAPTRVPPVTSAPPTGPTGSTTATTPPPPIPARPRQGPGTRPLTARDVRTAAFGKPPRGRRGYQESQVDRFLDRVENTLLGQDDLTAREVREVRFSRPMFGRRGYDETEVDAFLARVEKQLGDGPLPPDELPPITSWKQLRRLKIPLAGPAARGYRTSQVDRVLEEVGIALDGMVGATSAEVAKTRFTQSIMAGQGYDTAFVDELMPLLAAELRRRGV</sequence>
<dbReference type="Proteomes" id="UP001268819">
    <property type="component" value="Unassembled WGS sequence"/>
</dbReference>
<evidence type="ECO:0000256" key="2">
    <source>
        <dbReference type="ARBA" id="ARBA00009008"/>
    </source>
</evidence>
<name>A0ABU1Q585_9PSEU</name>
<dbReference type="EMBL" id="JAVDSG010000001">
    <property type="protein sequence ID" value="MDR6598052.1"/>
    <property type="molecule type" value="Genomic_DNA"/>
</dbReference>
<evidence type="ECO:0000256" key="7">
    <source>
        <dbReference type="ARBA" id="ARBA00023306"/>
    </source>
</evidence>
<keyword evidence="4" id="KW-0963">Cytoplasm</keyword>
<dbReference type="InterPro" id="IPR019933">
    <property type="entry name" value="DivIVA_domain"/>
</dbReference>
<keyword evidence="5" id="KW-0132">Cell division</keyword>
<comment type="caution">
    <text evidence="10">The sequence shown here is derived from an EMBL/GenBank/DDBJ whole genome shotgun (WGS) entry which is preliminary data.</text>
</comment>
<evidence type="ECO:0000313" key="11">
    <source>
        <dbReference type="Proteomes" id="UP001268819"/>
    </source>
</evidence>
<keyword evidence="6" id="KW-0175">Coiled coil</keyword>
<evidence type="ECO:0000256" key="3">
    <source>
        <dbReference type="ARBA" id="ARBA00018787"/>
    </source>
</evidence>
<organism evidence="10 11">
    <name type="scientific">Saccharothrix longispora</name>
    <dbReference type="NCBI Taxonomy" id="33920"/>
    <lineage>
        <taxon>Bacteria</taxon>
        <taxon>Bacillati</taxon>
        <taxon>Actinomycetota</taxon>
        <taxon>Actinomycetes</taxon>
        <taxon>Pseudonocardiales</taxon>
        <taxon>Pseudonocardiaceae</taxon>
        <taxon>Saccharothrix</taxon>
    </lineage>
</organism>
<evidence type="ECO:0000256" key="6">
    <source>
        <dbReference type="ARBA" id="ARBA00023054"/>
    </source>
</evidence>
<evidence type="ECO:0000256" key="5">
    <source>
        <dbReference type="ARBA" id="ARBA00022618"/>
    </source>
</evidence>
<keyword evidence="11" id="KW-1185">Reference proteome</keyword>
<gene>
    <name evidence="10" type="ORF">J2S66_006436</name>
</gene>
<evidence type="ECO:0000256" key="4">
    <source>
        <dbReference type="ARBA" id="ARBA00022490"/>
    </source>
</evidence>
<dbReference type="Gene3D" id="6.10.250.660">
    <property type="match status" value="6"/>
</dbReference>
<feature type="region of interest" description="Disordered" evidence="9">
    <location>
        <begin position="204"/>
        <end position="296"/>
    </location>
</feature>
<feature type="region of interest" description="Disordered" evidence="9">
    <location>
        <begin position="97"/>
        <end position="125"/>
    </location>
</feature>
<keyword evidence="7" id="KW-0131">Cell cycle</keyword>
<feature type="region of interest" description="Disordered" evidence="9">
    <location>
        <begin position="1"/>
        <end position="40"/>
    </location>
</feature>
<dbReference type="RefSeq" id="WP_374726162.1">
    <property type="nucleotide sequence ID" value="NZ_BAAAXB010000001.1"/>
</dbReference>
<comment type="similarity">
    <text evidence="2">Belongs to the DivIVA family.</text>
</comment>
<evidence type="ECO:0000256" key="9">
    <source>
        <dbReference type="SAM" id="MobiDB-lite"/>
    </source>
</evidence>
<evidence type="ECO:0000256" key="8">
    <source>
        <dbReference type="ARBA" id="ARBA00031737"/>
    </source>
</evidence>
<reference evidence="10 11" key="1">
    <citation type="submission" date="2023-07" db="EMBL/GenBank/DDBJ databases">
        <title>Sequencing the genomes of 1000 actinobacteria strains.</title>
        <authorList>
            <person name="Klenk H.-P."/>
        </authorList>
    </citation>
    <scope>NUCLEOTIDE SEQUENCE [LARGE SCALE GENOMIC DNA]</scope>
    <source>
        <strain evidence="10 11">DSM 43749</strain>
    </source>
</reference>
<evidence type="ECO:0000313" key="10">
    <source>
        <dbReference type="EMBL" id="MDR6598052.1"/>
    </source>
</evidence>
<accession>A0ABU1Q585</accession>
<dbReference type="InterPro" id="IPR007793">
    <property type="entry name" value="DivIVA_fam"/>
</dbReference>
<comment type="subcellular location">
    <subcellularLocation>
        <location evidence="1">Cytoplasm</location>
    </subcellularLocation>
</comment>
<proteinExistence type="inferred from homology"/>
<dbReference type="NCBIfam" id="TIGR03544">
    <property type="entry name" value="DivI1A_domain"/>
    <property type="match status" value="6"/>
</dbReference>
<evidence type="ECO:0000256" key="1">
    <source>
        <dbReference type="ARBA" id="ARBA00004496"/>
    </source>
</evidence>
<dbReference type="PANTHER" id="PTHR35794:SF2">
    <property type="entry name" value="CELL DIVISION PROTEIN DIVIVA"/>
    <property type="match status" value="1"/>
</dbReference>
<protein>
    <recommendedName>
        <fullName evidence="3">Cell wall synthesis protein Wag31</fullName>
    </recommendedName>
    <alternativeName>
        <fullName evidence="8">Antigen 84</fullName>
    </alternativeName>
</protein>
<feature type="compositionally biased region" description="Pro residues" evidence="9">
    <location>
        <begin position="204"/>
        <end position="228"/>
    </location>
</feature>
<feature type="compositionally biased region" description="Low complexity" evidence="9">
    <location>
        <begin position="229"/>
        <end position="240"/>
    </location>
</feature>